<evidence type="ECO:0000256" key="1">
    <source>
        <dbReference type="ARBA" id="ARBA00004418"/>
    </source>
</evidence>
<dbReference type="SUPFAM" id="SSF49354">
    <property type="entry name" value="PapD-like"/>
    <property type="match status" value="1"/>
</dbReference>
<feature type="domain" description="Pili assembly chaperone N-terminal" evidence="9">
    <location>
        <begin position="37"/>
        <end position="156"/>
    </location>
</feature>
<name>A0ABR5G9N7_9ENTR</name>
<keyword evidence="3" id="KW-1029">Fimbrium biogenesis</keyword>
<evidence type="ECO:0000256" key="6">
    <source>
        <dbReference type="ARBA" id="ARBA00023186"/>
    </source>
</evidence>
<evidence type="ECO:0000256" key="2">
    <source>
        <dbReference type="ARBA" id="ARBA00007399"/>
    </source>
</evidence>
<dbReference type="InterPro" id="IPR008962">
    <property type="entry name" value="PapD-like_sf"/>
</dbReference>
<dbReference type="InterPro" id="IPR013783">
    <property type="entry name" value="Ig-like_fold"/>
</dbReference>
<evidence type="ECO:0000256" key="8">
    <source>
        <dbReference type="RuleBase" id="RU003918"/>
    </source>
</evidence>
<evidence type="ECO:0000313" key="11">
    <source>
        <dbReference type="EMBL" id="KLY28738.1"/>
    </source>
</evidence>
<organism evidence="11 12">
    <name type="scientific">Klebsiella michiganensis</name>
    <dbReference type="NCBI Taxonomy" id="1134687"/>
    <lineage>
        <taxon>Bacteria</taxon>
        <taxon>Pseudomonadati</taxon>
        <taxon>Pseudomonadota</taxon>
        <taxon>Gammaproteobacteria</taxon>
        <taxon>Enterobacterales</taxon>
        <taxon>Enterobacteriaceae</taxon>
        <taxon>Klebsiella/Raoultella group</taxon>
        <taxon>Klebsiella</taxon>
    </lineage>
</organism>
<dbReference type="SUPFAM" id="SSF49584">
    <property type="entry name" value="Periplasmic chaperone C-domain"/>
    <property type="match status" value="1"/>
</dbReference>
<comment type="similarity">
    <text evidence="2 8">Belongs to the periplasmic pilus chaperone family.</text>
</comment>
<dbReference type="InterPro" id="IPR016148">
    <property type="entry name" value="Pili_assmbl_chaperone_C"/>
</dbReference>
<feature type="domain" description="Pili assembly chaperone C-terminal" evidence="10">
    <location>
        <begin position="178"/>
        <end position="235"/>
    </location>
</feature>
<dbReference type="InterPro" id="IPR001829">
    <property type="entry name" value="Pili_assmbl_chaperone_bac"/>
</dbReference>
<protein>
    <submittedName>
        <fullName evidence="11">Uncharacterized protein</fullName>
    </submittedName>
</protein>
<dbReference type="PROSITE" id="PS00635">
    <property type="entry name" value="PILI_CHAPERONE"/>
    <property type="match status" value="1"/>
</dbReference>
<dbReference type="PANTHER" id="PTHR30251">
    <property type="entry name" value="PILUS ASSEMBLY CHAPERONE"/>
    <property type="match status" value="1"/>
</dbReference>
<dbReference type="Pfam" id="PF00345">
    <property type="entry name" value="PapD_N"/>
    <property type="match status" value="1"/>
</dbReference>
<evidence type="ECO:0000256" key="5">
    <source>
        <dbReference type="ARBA" id="ARBA00022764"/>
    </source>
</evidence>
<evidence type="ECO:0000256" key="4">
    <source>
        <dbReference type="ARBA" id="ARBA00022729"/>
    </source>
</evidence>
<comment type="caution">
    <text evidence="11">The sequence shown here is derived from an EMBL/GenBank/DDBJ whole genome shotgun (WGS) entry which is preliminary data.</text>
</comment>
<keyword evidence="7" id="KW-0393">Immunoglobulin domain</keyword>
<evidence type="ECO:0000259" key="9">
    <source>
        <dbReference type="Pfam" id="PF00345"/>
    </source>
</evidence>
<evidence type="ECO:0000256" key="3">
    <source>
        <dbReference type="ARBA" id="ARBA00022558"/>
    </source>
</evidence>
<sequence>MPLVFLNIQTGRDSMKTWRAGVAAALLMTLSATSQAGVVVGGTRLIYEGGKKEASINLSNPDKNIYLIQSWVDSEGRGKGTQAEKAPFIVTPPLFRLDSNQQNILRIVRAGGNLPEDKESLFWLNIKSIPSAEKKENTLQIAVKTRIKLIFRPSGVKSTLEEASKTLTWKRTGNRVQVTNPSSHYITFFNVKINGTVMKNITMVAPRSEASFDLPANAAGGSLSWQFINDYGGASNALTVSL</sequence>
<dbReference type="Pfam" id="PF02753">
    <property type="entry name" value="PapD_C"/>
    <property type="match status" value="1"/>
</dbReference>
<proteinExistence type="inferred from homology"/>
<dbReference type="EMBL" id="LEUS01000025">
    <property type="protein sequence ID" value="KLY28738.1"/>
    <property type="molecule type" value="Genomic_DNA"/>
</dbReference>
<evidence type="ECO:0000313" key="12">
    <source>
        <dbReference type="Proteomes" id="UP000036305"/>
    </source>
</evidence>
<reference evidence="11 12" key="1">
    <citation type="submission" date="2015-06" db="EMBL/GenBank/DDBJ databases">
        <title>The Genome Sequence of None.</title>
        <authorList>
            <consortium name="The Broad Institute Genomics Platform"/>
            <consortium name="The Broad Institute Genome Sequencing Center for Infectious Disease"/>
            <person name="Earl A.M."/>
            <person name="Onderdonk A.B."/>
            <person name="Kirby J."/>
            <person name="Ferraro M.J."/>
            <person name="Huang S."/>
            <person name="Spencer M."/>
            <person name="Fodor A."/>
            <person name="Hooper D."/>
            <person name="Dekker J."/>
            <person name="O'Brien T."/>
            <person name="Quan V."/>
            <person name="Gombosev A."/>
            <person name="Delaney M."/>
            <person name="DuBois A."/>
            <person name="Ernst C."/>
            <person name="Kim D.S."/>
            <person name="Rossman W."/>
            <person name="Gohs F."/>
            <person name="Petruso H."/>
            <person name="Nozar T."/>
            <person name="Mougeot F."/>
            <person name="Manson-McGuire A."/>
            <person name="Young S."/>
            <person name="Abouelleil A."/>
            <person name="Cao P."/>
            <person name="Chapman S.B."/>
            <person name="Griggs A."/>
            <person name="Priest M."/>
            <person name="Shea T."/>
            <person name="Wortman I."/>
            <person name="Wortman J.R."/>
            <person name="Nusbaum C."/>
            <person name="Birren B."/>
        </authorList>
    </citation>
    <scope>NUCLEOTIDE SEQUENCE [LARGE SCALE GENOMIC DNA]</scope>
    <source>
        <strain evidence="11 12">MGH87</strain>
    </source>
</reference>
<keyword evidence="5" id="KW-0574">Periplasm</keyword>
<keyword evidence="4" id="KW-0732">Signal</keyword>
<keyword evidence="12" id="KW-1185">Reference proteome</keyword>
<dbReference type="PANTHER" id="PTHR30251:SF2">
    <property type="entry name" value="FIMBRIAL CHAPERONE YADV-RELATED"/>
    <property type="match status" value="1"/>
</dbReference>
<evidence type="ECO:0000259" key="10">
    <source>
        <dbReference type="Pfam" id="PF02753"/>
    </source>
</evidence>
<dbReference type="PRINTS" id="PR00969">
    <property type="entry name" value="CHAPERONPILI"/>
</dbReference>
<keyword evidence="6 8" id="KW-0143">Chaperone</keyword>
<dbReference type="InterPro" id="IPR016147">
    <property type="entry name" value="Pili_assmbl_chaperone_N"/>
</dbReference>
<evidence type="ECO:0000256" key="7">
    <source>
        <dbReference type="ARBA" id="ARBA00023319"/>
    </source>
</evidence>
<dbReference type="InterPro" id="IPR018046">
    <property type="entry name" value="Pili_assmbl_chaperone_CS"/>
</dbReference>
<dbReference type="Proteomes" id="UP000036305">
    <property type="component" value="Unassembled WGS sequence"/>
</dbReference>
<gene>
    <name evidence="11" type="ORF">SK91_04250</name>
</gene>
<comment type="subcellular location">
    <subcellularLocation>
        <location evidence="1 8">Periplasm</location>
    </subcellularLocation>
</comment>
<dbReference type="Gene3D" id="2.60.40.10">
    <property type="entry name" value="Immunoglobulins"/>
    <property type="match status" value="2"/>
</dbReference>
<dbReference type="InterPro" id="IPR036316">
    <property type="entry name" value="Pili_assmbl_chap_C_dom_sf"/>
</dbReference>
<dbReference type="InterPro" id="IPR050643">
    <property type="entry name" value="Periplasmic_pilus_chap"/>
</dbReference>
<accession>A0ABR5G9N7</accession>